<evidence type="ECO:0000259" key="1">
    <source>
        <dbReference type="Pfam" id="PF13556"/>
    </source>
</evidence>
<dbReference type="PANTHER" id="PTHR33744:SF15">
    <property type="entry name" value="CARBOHYDRATE DIACID REGULATOR"/>
    <property type="match status" value="1"/>
</dbReference>
<dbReference type="AlphaFoldDB" id="J9W2T2"/>
<dbReference type="eggNOG" id="COG3835">
    <property type="taxonomic scope" value="Bacteria"/>
</dbReference>
<organism evidence="2 3">
    <name type="scientific">Lentilactobacillus buchneri subsp. silagei CD034</name>
    <dbReference type="NCBI Taxonomy" id="1071400"/>
    <lineage>
        <taxon>Bacteria</taxon>
        <taxon>Bacillati</taxon>
        <taxon>Bacillota</taxon>
        <taxon>Bacilli</taxon>
        <taxon>Lactobacillales</taxon>
        <taxon>Lactobacillaceae</taxon>
        <taxon>Lentilactobacillus</taxon>
        <taxon>Lentilactobacillus buchneri subsp. silagei</taxon>
    </lineage>
</organism>
<dbReference type="InterPro" id="IPR051448">
    <property type="entry name" value="CdaR-like_regulators"/>
</dbReference>
<gene>
    <name evidence="2" type="ORF">LBUCD034_0231</name>
</gene>
<accession>J9W2T2</accession>
<evidence type="ECO:0000313" key="3">
    <source>
        <dbReference type="Proteomes" id="UP000007332"/>
    </source>
</evidence>
<dbReference type="PANTHER" id="PTHR33744">
    <property type="entry name" value="CARBOHYDRATE DIACID REGULATOR"/>
    <property type="match status" value="1"/>
</dbReference>
<keyword evidence="3" id="KW-1185">Reference proteome</keyword>
<proteinExistence type="predicted"/>
<dbReference type="InterPro" id="IPR042070">
    <property type="entry name" value="PucR_C-HTH_sf"/>
</dbReference>
<dbReference type="InterPro" id="IPR025736">
    <property type="entry name" value="PucR_C-HTH_dom"/>
</dbReference>
<protein>
    <recommendedName>
        <fullName evidence="1">PucR C-terminal helix-turn-helix domain-containing protein</fullName>
    </recommendedName>
</protein>
<dbReference type="STRING" id="1071400.LBUCD034_0231"/>
<dbReference type="HOGENOM" id="CLU_2395949_0_0_9"/>
<dbReference type="PATRIC" id="fig|1071400.3.peg.227"/>
<dbReference type="Gene3D" id="1.10.10.2840">
    <property type="entry name" value="PucR C-terminal helix-turn-helix domain"/>
    <property type="match status" value="1"/>
</dbReference>
<evidence type="ECO:0000313" key="2">
    <source>
        <dbReference type="EMBL" id="AFR99339.1"/>
    </source>
</evidence>
<sequence>MKKLSRVQDSRLYPEEMDQLLENHEMFETIREFFRQNESVKKTSQALITHPNTVRYRLEMIYKRTGLDYRLTNDKFLIYIAFIKKLLAKVNNE</sequence>
<dbReference type="KEGG" id="lbn:LBUCD034_0231"/>
<dbReference type="Proteomes" id="UP000007332">
    <property type="component" value="Chromosome"/>
</dbReference>
<reference evidence="2 3" key="1">
    <citation type="journal article" date="2012" name="J. Biotechnol.">
        <title>Insights into the completely annotated genome of Lactobacillus buchneri CD034, a strain isolated from stable grass silage.</title>
        <authorList>
            <person name="Heinl S."/>
            <person name="Wibberg D."/>
            <person name="Eikmeyer F."/>
            <person name="Szczepanowski R."/>
            <person name="Blom J."/>
            <person name="Linke B."/>
            <person name="Goesmann A."/>
            <person name="Grabherr R."/>
            <person name="Schwab H."/>
            <person name="Puhler A."/>
            <person name="Schluter A."/>
        </authorList>
    </citation>
    <scope>NUCLEOTIDE SEQUENCE [LARGE SCALE GENOMIC DNA]</scope>
    <source>
        <strain evidence="2 3">CD034</strain>
    </source>
</reference>
<dbReference type="Pfam" id="PF13556">
    <property type="entry name" value="HTH_30"/>
    <property type="match status" value="1"/>
</dbReference>
<feature type="domain" description="PucR C-terminal helix-turn-helix" evidence="1">
    <location>
        <begin position="27"/>
        <end position="82"/>
    </location>
</feature>
<dbReference type="EMBL" id="CP003043">
    <property type="protein sequence ID" value="AFR99339.1"/>
    <property type="molecule type" value="Genomic_DNA"/>
</dbReference>
<name>J9W2T2_LENBU</name>